<organism evidence="1 2">
    <name type="scientific">Entomophthora muscae</name>
    <dbReference type="NCBI Taxonomy" id="34485"/>
    <lineage>
        <taxon>Eukaryota</taxon>
        <taxon>Fungi</taxon>
        <taxon>Fungi incertae sedis</taxon>
        <taxon>Zoopagomycota</taxon>
        <taxon>Entomophthoromycotina</taxon>
        <taxon>Entomophthoromycetes</taxon>
        <taxon>Entomophthorales</taxon>
        <taxon>Entomophthoraceae</taxon>
        <taxon>Entomophthora</taxon>
    </lineage>
</organism>
<evidence type="ECO:0000313" key="1">
    <source>
        <dbReference type="EMBL" id="KAJ9067144.1"/>
    </source>
</evidence>
<comment type="caution">
    <text evidence="1">The sequence shown here is derived from an EMBL/GenBank/DDBJ whole genome shotgun (WGS) entry which is preliminary data.</text>
</comment>
<keyword evidence="2" id="KW-1185">Reference proteome</keyword>
<sequence length="337" mass="38534">MLMKFIPSSSLVIVRPSSNSHGYNILMAKRSPKGSFGSAYVFPGGNLHPSDHDPAWLDFAKNENNRIDYHMNSEMFDFSPYLIAAFRETFEEGGIFLSSKAILKEKLDFWRNMIRKTPEKLLEIIKSESSGRLEMNRLKYIAEWITPPKYPKRFATKFFLCVQNPSETFESKEDGQEIVGLEWVDPVSFLAVYSKEPGKYILFPPQYHILSTFANEFPSFQSILRWQVLLPDPYAFLKKVPVNEETQSVHLSTTTPWVTPFLPLKITEDIFDNHKVESFKLPGDSSKQPHQFTTYIDSKVPGALSIKNITLKSKFNTLNFPGSINPFSIPNEASPSL</sequence>
<protein>
    <submittedName>
        <fullName evidence="1">Nucleoside diphosphate-linked moiety X motif 19, mitochondrial</fullName>
    </submittedName>
</protein>
<gene>
    <name evidence="1" type="primary">NUDT19_1</name>
    <name evidence="1" type="ORF">DSO57_1002630</name>
</gene>
<evidence type="ECO:0000313" key="2">
    <source>
        <dbReference type="Proteomes" id="UP001165960"/>
    </source>
</evidence>
<reference evidence="1" key="1">
    <citation type="submission" date="2022-04" db="EMBL/GenBank/DDBJ databases">
        <title>Genome of the entomopathogenic fungus Entomophthora muscae.</title>
        <authorList>
            <person name="Elya C."/>
            <person name="Lovett B.R."/>
            <person name="Lee E."/>
            <person name="Macias A.M."/>
            <person name="Hajek A.E."/>
            <person name="De Bivort B.L."/>
            <person name="Kasson M.T."/>
            <person name="De Fine Licht H.H."/>
            <person name="Stajich J.E."/>
        </authorList>
    </citation>
    <scope>NUCLEOTIDE SEQUENCE</scope>
    <source>
        <strain evidence="1">Berkeley</strain>
    </source>
</reference>
<dbReference type="EMBL" id="QTSX02004266">
    <property type="protein sequence ID" value="KAJ9067144.1"/>
    <property type="molecule type" value="Genomic_DNA"/>
</dbReference>
<dbReference type="Proteomes" id="UP001165960">
    <property type="component" value="Unassembled WGS sequence"/>
</dbReference>
<name>A0ACC2SXN4_9FUNG</name>
<proteinExistence type="predicted"/>
<accession>A0ACC2SXN4</accession>